<protein>
    <recommendedName>
        <fullName evidence="4">RRM domain-containing protein</fullName>
    </recommendedName>
</protein>
<evidence type="ECO:0000256" key="1">
    <source>
        <dbReference type="SAM" id="MobiDB-lite"/>
    </source>
</evidence>
<sequence>MKVESSHKFITCTWANSSTHSKRVQMQLDRFTFHNNTSCFVELENEAQVSKALKSLDKLKFMRKTIFARPMREDFIWGRTPRQSEEQQINGRNRYFYAEGSGPSDALRALREGRRMMLSVQTPGWGTQDMIVSTRNKHSLAIIEQYLGKYDIEAIGNLSPFYGDKKDHPRMLCFMDFRTKAGADQAVVDLQHTEIEDRRVLLRPSSPSPWRSHQIGKVDKTLLEELQAMGLASTETYDDKFNTPLQVSKNKKKPKSQIRKDA</sequence>
<keyword evidence="3" id="KW-1185">Reference proteome</keyword>
<dbReference type="EMBL" id="JAPEUY010000016">
    <property type="protein sequence ID" value="KAJ4365023.1"/>
    <property type="molecule type" value="Genomic_DNA"/>
</dbReference>
<name>A0A9W8Y2G8_9PLEO</name>
<dbReference type="OrthoDB" id="272703at2759"/>
<dbReference type="GO" id="GO:0003676">
    <property type="term" value="F:nucleic acid binding"/>
    <property type="evidence" value="ECO:0007669"/>
    <property type="project" value="InterPro"/>
</dbReference>
<accession>A0A9W8Y2G8</accession>
<feature type="compositionally biased region" description="Basic residues" evidence="1">
    <location>
        <begin position="249"/>
        <end position="262"/>
    </location>
</feature>
<reference evidence="2" key="1">
    <citation type="submission" date="2022-10" db="EMBL/GenBank/DDBJ databases">
        <title>Tapping the CABI collections for fungal endophytes: first genome assemblies for Collariella, Neodidymelliopsis, Ascochyta clinopodiicola, Didymella pomorum, Didymosphaeria variabile, Neocosmospora piperis and Neocucurbitaria cava.</title>
        <authorList>
            <person name="Hill R."/>
        </authorList>
    </citation>
    <scope>NUCLEOTIDE SEQUENCE</scope>
    <source>
        <strain evidence="2">IMI 356814</strain>
    </source>
</reference>
<comment type="caution">
    <text evidence="2">The sequence shown here is derived from an EMBL/GenBank/DDBJ whole genome shotgun (WGS) entry which is preliminary data.</text>
</comment>
<proteinExistence type="predicted"/>
<dbReference type="AlphaFoldDB" id="A0A9W8Y2G8"/>
<evidence type="ECO:0000313" key="3">
    <source>
        <dbReference type="Proteomes" id="UP001140560"/>
    </source>
</evidence>
<dbReference type="Gene3D" id="3.30.70.330">
    <property type="match status" value="1"/>
</dbReference>
<evidence type="ECO:0000313" key="2">
    <source>
        <dbReference type="EMBL" id="KAJ4365023.1"/>
    </source>
</evidence>
<organism evidence="2 3">
    <name type="scientific">Neocucurbitaria cava</name>
    <dbReference type="NCBI Taxonomy" id="798079"/>
    <lineage>
        <taxon>Eukaryota</taxon>
        <taxon>Fungi</taxon>
        <taxon>Dikarya</taxon>
        <taxon>Ascomycota</taxon>
        <taxon>Pezizomycotina</taxon>
        <taxon>Dothideomycetes</taxon>
        <taxon>Pleosporomycetidae</taxon>
        <taxon>Pleosporales</taxon>
        <taxon>Pleosporineae</taxon>
        <taxon>Cucurbitariaceae</taxon>
        <taxon>Neocucurbitaria</taxon>
    </lineage>
</organism>
<gene>
    <name evidence="2" type="ORF">N0V83_008639</name>
</gene>
<dbReference type="InterPro" id="IPR012677">
    <property type="entry name" value="Nucleotide-bd_a/b_plait_sf"/>
</dbReference>
<dbReference type="Proteomes" id="UP001140560">
    <property type="component" value="Unassembled WGS sequence"/>
</dbReference>
<feature type="region of interest" description="Disordered" evidence="1">
    <location>
        <begin position="243"/>
        <end position="262"/>
    </location>
</feature>
<evidence type="ECO:0008006" key="4">
    <source>
        <dbReference type="Google" id="ProtNLM"/>
    </source>
</evidence>
<dbReference type="InterPro" id="IPR035979">
    <property type="entry name" value="RBD_domain_sf"/>
</dbReference>
<dbReference type="SUPFAM" id="SSF54928">
    <property type="entry name" value="RNA-binding domain, RBD"/>
    <property type="match status" value="1"/>
</dbReference>